<gene>
    <name evidence="3" type="ORF">U6N30_19250</name>
</gene>
<sequence>MLRYERVLPLLTDVHVVVPALPGYPFAAPLQDRDLSGAGMAEHVAAAMAELGYERYVVSAGDIGRMTALGLATEYRERVSALHVTDLPLAPRPGAGPPSDEELEHRTSASGWLMSNGAYLLAQRTRPHTLAVALGDSPSGLAAWIVEKLRDWSDSGGDVESVFAREDVLTWITAYWVTGAIGTSFAPYARLSPTPERVDVPTVVSQFPHDLVRAPRPLAEQLFDLRVWQEPEAGGHFAAWEVPEAFVTGVRAALDL</sequence>
<evidence type="ECO:0000313" key="3">
    <source>
        <dbReference type="EMBL" id="WRL62175.1"/>
    </source>
</evidence>
<keyword evidence="2 3" id="KW-0378">Hydrolase</keyword>
<comment type="similarity">
    <text evidence="1">Belongs to the peptidase S33 family.</text>
</comment>
<dbReference type="EMBL" id="CP141261">
    <property type="protein sequence ID" value="WRL62175.1"/>
    <property type="molecule type" value="Genomic_DNA"/>
</dbReference>
<reference evidence="3 4" key="1">
    <citation type="submission" date="2023-12" db="EMBL/GenBank/DDBJ databases">
        <title>Blastococcus brunescens sp. nov., an actonobacterium isolated from sandstone collected in sahara desert.</title>
        <authorList>
            <person name="Gtari M."/>
            <person name="Ghodhbane F."/>
        </authorList>
    </citation>
    <scope>NUCLEOTIDE SEQUENCE [LARGE SCALE GENOMIC DNA]</scope>
    <source>
        <strain evidence="3 4">BMG 8361</strain>
    </source>
</reference>
<accession>A0ABZ1AUB7</accession>
<evidence type="ECO:0000313" key="4">
    <source>
        <dbReference type="Proteomes" id="UP001324287"/>
    </source>
</evidence>
<dbReference type="Proteomes" id="UP001324287">
    <property type="component" value="Chromosome"/>
</dbReference>
<dbReference type="PANTHER" id="PTHR21661:SF35">
    <property type="entry name" value="EPOXIDE HYDROLASE"/>
    <property type="match status" value="1"/>
</dbReference>
<dbReference type="SUPFAM" id="SSF53474">
    <property type="entry name" value="alpha/beta-Hydrolases"/>
    <property type="match status" value="1"/>
</dbReference>
<evidence type="ECO:0000256" key="1">
    <source>
        <dbReference type="ARBA" id="ARBA00010088"/>
    </source>
</evidence>
<protein>
    <submittedName>
        <fullName evidence="3">Alpha/beta hydrolase</fullName>
    </submittedName>
</protein>
<organism evidence="3 4">
    <name type="scientific">Blastococcus brunescens</name>
    <dbReference type="NCBI Taxonomy" id="1564165"/>
    <lineage>
        <taxon>Bacteria</taxon>
        <taxon>Bacillati</taxon>
        <taxon>Actinomycetota</taxon>
        <taxon>Actinomycetes</taxon>
        <taxon>Geodermatophilales</taxon>
        <taxon>Geodermatophilaceae</taxon>
        <taxon>Blastococcus</taxon>
    </lineage>
</organism>
<proteinExistence type="inferred from homology"/>
<dbReference type="RefSeq" id="WP_324273530.1">
    <property type="nucleotide sequence ID" value="NZ_CP141261.1"/>
</dbReference>
<dbReference type="GO" id="GO:0016787">
    <property type="term" value="F:hydrolase activity"/>
    <property type="evidence" value="ECO:0007669"/>
    <property type="project" value="UniProtKB-KW"/>
</dbReference>
<dbReference type="PANTHER" id="PTHR21661">
    <property type="entry name" value="EPOXIDE HYDROLASE 1-RELATED"/>
    <property type="match status" value="1"/>
</dbReference>
<dbReference type="InterPro" id="IPR029058">
    <property type="entry name" value="AB_hydrolase_fold"/>
</dbReference>
<name>A0ABZ1AUB7_9ACTN</name>
<evidence type="ECO:0000256" key="2">
    <source>
        <dbReference type="ARBA" id="ARBA00022801"/>
    </source>
</evidence>
<dbReference type="Gene3D" id="3.40.50.1820">
    <property type="entry name" value="alpha/beta hydrolase"/>
    <property type="match status" value="1"/>
</dbReference>
<keyword evidence="4" id="KW-1185">Reference proteome</keyword>